<proteinExistence type="predicted"/>
<protein>
    <submittedName>
        <fullName evidence="1">DNA polymerase III subunit beta</fullName>
    </submittedName>
</protein>
<evidence type="ECO:0000313" key="1">
    <source>
        <dbReference type="EMBL" id="MCM5682178.1"/>
    </source>
</evidence>
<comment type="caution">
    <text evidence="1">The sequence shown here is derived from an EMBL/GenBank/DDBJ whole genome shotgun (WGS) entry which is preliminary data.</text>
</comment>
<reference evidence="1" key="1">
    <citation type="submission" date="2022-05" db="EMBL/GenBank/DDBJ databases">
        <title>Schlegelella sp. nov., isolated from mangrove soil.</title>
        <authorList>
            <person name="Liu Y."/>
            <person name="Ge X."/>
            <person name="Liu W."/>
        </authorList>
    </citation>
    <scope>NUCLEOTIDE SEQUENCE</scope>
    <source>
        <strain evidence="1">S2-27</strain>
    </source>
</reference>
<accession>A0ABT0YTU1</accession>
<gene>
    <name evidence="1" type="ORF">M8A51_21835</name>
</gene>
<name>A0ABT0YTU1_9BURK</name>
<keyword evidence="2" id="KW-1185">Reference proteome</keyword>
<dbReference type="Proteomes" id="UP001165541">
    <property type="component" value="Unassembled WGS sequence"/>
</dbReference>
<evidence type="ECO:0000313" key="2">
    <source>
        <dbReference type="Proteomes" id="UP001165541"/>
    </source>
</evidence>
<dbReference type="RefSeq" id="WP_251780655.1">
    <property type="nucleotide sequence ID" value="NZ_JAMKFE010000017.1"/>
</dbReference>
<dbReference type="EMBL" id="JAMKFE010000017">
    <property type="protein sequence ID" value="MCM5682178.1"/>
    <property type="molecule type" value="Genomic_DNA"/>
</dbReference>
<sequence>MNLRLGKQETLATLCRENHVLRLDVPESDPKGAAEQWVFVVEFEDLVPPAFARAYFALSHALEALLDRPVYLLTEAAVRNPYLRAQVEKQRRRLS</sequence>
<organism evidence="1 2">
    <name type="scientific">Caldimonas mangrovi</name>
    <dbReference type="NCBI Taxonomy" id="2944811"/>
    <lineage>
        <taxon>Bacteria</taxon>
        <taxon>Pseudomonadati</taxon>
        <taxon>Pseudomonadota</taxon>
        <taxon>Betaproteobacteria</taxon>
        <taxon>Burkholderiales</taxon>
        <taxon>Sphaerotilaceae</taxon>
        <taxon>Caldimonas</taxon>
    </lineage>
</organism>